<dbReference type="HOGENOM" id="CLU_909210_0_0_1"/>
<evidence type="ECO:0000256" key="1">
    <source>
        <dbReference type="SAM" id="MobiDB-lite"/>
    </source>
</evidence>
<dbReference type="Gene3D" id="3.10.490.10">
    <property type="entry name" value="Gamma-glutamyl cyclotransferase-like"/>
    <property type="match status" value="1"/>
</dbReference>
<proteinExistence type="predicted"/>
<dbReference type="CDD" id="cd06661">
    <property type="entry name" value="GGCT_like"/>
    <property type="match status" value="1"/>
</dbReference>
<dbReference type="InterPro" id="IPR013024">
    <property type="entry name" value="GGCT-like"/>
</dbReference>
<feature type="compositionally biased region" description="Polar residues" evidence="1">
    <location>
        <begin position="43"/>
        <end position="54"/>
    </location>
</feature>
<dbReference type="SUPFAM" id="SSF110857">
    <property type="entry name" value="Gamma-glutamyl cyclotransferase-like"/>
    <property type="match status" value="1"/>
</dbReference>
<name>M7SM49_EUTLA</name>
<organism evidence="2 3">
    <name type="scientific">Eutypa lata (strain UCR-EL1)</name>
    <name type="common">Grapevine dieback disease fungus</name>
    <name type="synonym">Eutypa armeniacae</name>
    <dbReference type="NCBI Taxonomy" id="1287681"/>
    <lineage>
        <taxon>Eukaryota</taxon>
        <taxon>Fungi</taxon>
        <taxon>Dikarya</taxon>
        <taxon>Ascomycota</taxon>
        <taxon>Pezizomycotina</taxon>
        <taxon>Sordariomycetes</taxon>
        <taxon>Xylariomycetidae</taxon>
        <taxon>Xylariales</taxon>
        <taxon>Diatrypaceae</taxon>
        <taxon>Eutypa</taxon>
    </lineage>
</organism>
<dbReference type="KEGG" id="ela:UCREL1_5572"/>
<dbReference type="InterPro" id="IPR036568">
    <property type="entry name" value="GGCT-like_sf"/>
</dbReference>
<protein>
    <submittedName>
        <fullName evidence="2">Uncharacterized protein</fullName>
    </submittedName>
</protein>
<evidence type="ECO:0000313" key="2">
    <source>
        <dbReference type="EMBL" id="EMR67454.1"/>
    </source>
</evidence>
<feature type="compositionally biased region" description="Pro residues" evidence="1">
    <location>
        <begin position="28"/>
        <end position="39"/>
    </location>
</feature>
<sequence>MRLRYCPTKYTDEDVARIVGRRTFLPTPASPTPASPTPEPETKTSYVRGTQEPQEPQDEHDDAKDSFPEPRPDEVYLFVYGRYFDKYFLHKMLPDAKQLGLAQVSGYRWLLCGPRREDAPPPSNPDCVRSAEGYATMTRAPGSVVYGRLYILSKGLLKSFAESRAESDEYQLTTVPIVELLDKIERAKEPVFAHLSSPLRTVRTIVNRVHAWVVDDAKYNMPYRAPGTFHAGPPHGSIRNGSVINTGKDASYSLRDSERSAARPYLKALTTFQHWAKLDATIAQSPIPPNPYPGIEAARRNAGIMG</sequence>
<dbReference type="AlphaFoldDB" id="M7SM49"/>
<gene>
    <name evidence="2" type="ORF">UCREL1_5572</name>
</gene>
<reference evidence="3" key="1">
    <citation type="journal article" date="2013" name="Genome Announc.">
        <title>Draft genome sequence of the grapevine dieback fungus Eutypa lata UCR-EL1.</title>
        <authorList>
            <person name="Blanco-Ulate B."/>
            <person name="Rolshausen P.E."/>
            <person name="Cantu D."/>
        </authorList>
    </citation>
    <scope>NUCLEOTIDE SEQUENCE [LARGE SCALE GENOMIC DNA]</scope>
    <source>
        <strain evidence="3">UCR-EL1</strain>
    </source>
</reference>
<accession>M7SM49</accession>
<dbReference type="Proteomes" id="UP000012174">
    <property type="component" value="Unassembled WGS sequence"/>
</dbReference>
<feature type="region of interest" description="Disordered" evidence="1">
    <location>
        <begin position="21"/>
        <end position="69"/>
    </location>
</feature>
<evidence type="ECO:0000313" key="3">
    <source>
        <dbReference type="Proteomes" id="UP000012174"/>
    </source>
</evidence>
<dbReference type="OrthoDB" id="2924818at2759"/>
<keyword evidence="3" id="KW-1185">Reference proteome</keyword>
<dbReference type="EMBL" id="KB706433">
    <property type="protein sequence ID" value="EMR67454.1"/>
    <property type="molecule type" value="Genomic_DNA"/>
</dbReference>